<dbReference type="Gene3D" id="2.60.40.10">
    <property type="entry name" value="Immunoglobulins"/>
    <property type="match status" value="1"/>
</dbReference>
<dbReference type="Pfam" id="PF20009">
    <property type="entry name" value="GEVED"/>
    <property type="match status" value="2"/>
</dbReference>
<dbReference type="InterPro" id="IPR002105">
    <property type="entry name" value="Dockerin_1_rpt"/>
</dbReference>
<dbReference type="SMART" id="SM00736">
    <property type="entry name" value="CADG"/>
    <property type="match status" value="1"/>
</dbReference>
<dbReference type="Pfam" id="PF00754">
    <property type="entry name" value="F5_F8_type_C"/>
    <property type="match status" value="2"/>
</dbReference>
<sequence>MSMRSKLRLKDFARRRLSMERLEPRQLLTVNLAQFQPTVVDSVGSGSLNEATDGIVSNDSRWIFQNNTNPHWVEVRLQAPYPIGSAHVYLGLDDTNKVSSFDLQYHDGSSWQTITSVVGDNSTDHNLIFPATVTATRFRIHTNANQLQVKEFVLLPPNGPAGYPLGTAVNLNLGSMLAPGTTSVAGDHYAIQAVDGYVADDSRWSSDSSSGTHRLAVRIPTSHEVGSVHLYSGEAGPGGTIVNPISDFTIHYSNNFGSSYTPVPGGTVSSGSMSGNSITGNSSGELVINFSTPVLANRIRISFNQANGSVREMVAFPANTSASGSGYPIGTSVKFESPPQTTFDDFGDAWYRIVSRQNNRALVADETGATQTTGATPQVDRQYQVLYSYALDAYRIRSEDTGQALQVADASLEAGAAIIEGNYSAAPHQLWRLEPTDGGYFQFVNVWSGMVLHTGGAYPNTVTQQPFDSAADPANNQEWKLTFIDDYFKKGTASATVGSFGSSWSYDWNRGNFDSLPHDQFYAPMQFREGWPSLTNLHQKYDDWNDELKPSYLLGFNEPDRADQANMTVATAVGLWPQLLAMDVPLVSPANAHGAAGQSWLEDFSDQTDAFGYRTDYAATHWYSSPNVNNVLNWVNSTQAKSNGRDVWLTEFAVVDWSGGSGNWSEETNYNFILEFMYRAESKANLDKYALFLWTGAEPDTPWEKSNPRSNFFISNSNKALTPFGKAYAAWDGETNVENETLYLLHNRAAFHRLQNDGGAAVEKATIRVEDDSVQWIVQDAGNDEVFITSAVDGRRVKLESGNIVMSEPGATGWGVRWKIQQDVYGWQNVVHSGSGNYLRLDRVNDASGAPTSQTLDVVTPATAASMDSTDWWFVKPYEAAIHSDFGDAPDPYPVTLADDGPRHTGGGPTLGSLADAEADGSNSADSLADDLSGSDDEDGVTFATAINATSVAARTAKVDVELMNADPTSNRLDAWVDFNHDGDWLDDGEQIFNSFDLGTANGTQTLSFTVPQHTGTNVKEGETYARFRVSTAGNLSVTGAAYDGEVEDHRVVIVTNDAPELANPIADQDATEGAEFSFQLADDAFQDPDGDALTYTATLADGGALPSWLSFSATTRAFSGVPSRTDVGSVTVRVTASDASDVAASDQFLITIMAAAATLDFGDAPAGYPVTLAQDGARHTVGTLRLGNAIDPEADGVASAAADSDGADDDGVTSLATAIASTTSATRSSFAIVASAAGKLDAWIDFDGSGNWSGSEQIFDSVEVIAGANTLSYLIPAGSFSSDAAARFRLSTAGDLEVTGAAADGEVEDYIVTLQSGGNNDVNVTSITPGTVTIETIGTDVIVRDGSTILFQGPAADLAEFDFTGSSGDDTLEFSTSFTTFSGGVGLNGGAGNDRLVVSGENQHLRPGSTHAFSGLETIDITGTGANVLTMTETQVATLPDGGQTLRVIMDADDALELSADTSVNANNAFRVSEALVDNGQFVIMATSDSATVQLTGLNWTNPLERLDVNASGNIDAVDALVIINRLNDGVLFESGSEALIDPASLGSDFPMSFVDVTGEGILSALDALRIINHMNLRVASNEFGAEQTLFNTDELSSQTKFAPAENDDETFAPVVTLQDFDPEMPRSSVVLGQREQATRIKVDSLVDSEDENEKEERYTTIDHALTQLLYQ</sequence>
<evidence type="ECO:0000313" key="4">
    <source>
        <dbReference type="Proteomes" id="UP001202961"/>
    </source>
</evidence>
<keyword evidence="3" id="KW-0378">Hydrolase</keyword>
<dbReference type="SUPFAM" id="SSF50370">
    <property type="entry name" value="Ricin B-like lectins"/>
    <property type="match status" value="1"/>
</dbReference>
<dbReference type="InterPro" id="IPR000421">
    <property type="entry name" value="FA58C"/>
</dbReference>
<dbReference type="InterPro" id="IPR017853">
    <property type="entry name" value="GH"/>
</dbReference>
<feature type="region of interest" description="Disordered" evidence="1">
    <location>
        <begin position="893"/>
        <end position="936"/>
    </location>
</feature>
<organism evidence="3 4">
    <name type="scientific">Aporhodopirellula aestuarii</name>
    <dbReference type="NCBI Taxonomy" id="2950107"/>
    <lineage>
        <taxon>Bacteria</taxon>
        <taxon>Pseudomonadati</taxon>
        <taxon>Planctomycetota</taxon>
        <taxon>Planctomycetia</taxon>
        <taxon>Pirellulales</taxon>
        <taxon>Pirellulaceae</taxon>
        <taxon>Aporhodopirellula</taxon>
    </lineage>
</organism>
<dbReference type="PANTHER" id="PTHR34154:SF3">
    <property type="entry name" value="ALKALI-SENSITIVE LINKAGE PROTEIN 1"/>
    <property type="match status" value="1"/>
</dbReference>
<protein>
    <submittedName>
        <fullName evidence="3">Glycosyl hydrolase</fullName>
    </submittedName>
</protein>
<dbReference type="InterPro" id="IPR045474">
    <property type="entry name" value="GEVED"/>
</dbReference>
<name>A0ABT0U114_9BACT</name>
<dbReference type="InterPro" id="IPR024655">
    <property type="entry name" value="Asl1_glyco_hydro_catalytic"/>
</dbReference>
<dbReference type="SUPFAM" id="SSF49785">
    <property type="entry name" value="Galactose-binding domain-like"/>
    <property type="match status" value="2"/>
</dbReference>
<dbReference type="InterPro" id="IPR015919">
    <property type="entry name" value="Cadherin-like_sf"/>
</dbReference>
<dbReference type="Gene3D" id="2.60.120.260">
    <property type="entry name" value="Galactose-binding domain-like"/>
    <property type="match status" value="2"/>
</dbReference>
<dbReference type="InterPro" id="IPR008979">
    <property type="entry name" value="Galactose-bd-like_sf"/>
</dbReference>
<evidence type="ECO:0000259" key="2">
    <source>
        <dbReference type="PROSITE" id="PS50022"/>
    </source>
</evidence>
<dbReference type="InterPro" id="IPR006644">
    <property type="entry name" value="Cadg"/>
</dbReference>
<dbReference type="Proteomes" id="UP001202961">
    <property type="component" value="Unassembled WGS sequence"/>
</dbReference>
<reference evidence="3 4" key="1">
    <citation type="journal article" date="2022" name="Syst. Appl. Microbiol.">
        <title>Rhodopirellula aestuarii sp. nov., a novel member of the genus Rhodopirellula isolated from brackish sediments collected in the Tagus River estuary, Portugal.</title>
        <authorList>
            <person name="Vitorino I.R."/>
            <person name="Klimek D."/>
            <person name="Calusinska M."/>
            <person name="Lobo-da-Cunha A."/>
            <person name="Vasconcelos V."/>
            <person name="Lage O.M."/>
        </authorList>
    </citation>
    <scope>NUCLEOTIDE SEQUENCE [LARGE SCALE GENOMIC DNA]</scope>
    <source>
        <strain evidence="3 4">ICT_H3.1</strain>
    </source>
</reference>
<gene>
    <name evidence="3" type="ORF">NB063_07815</name>
</gene>
<dbReference type="InterPro" id="IPR000772">
    <property type="entry name" value="Ricin_B_lectin"/>
</dbReference>
<keyword evidence="4" id="KW-1185">Reference proteome</keyword>
<dbReference type="Pfam" id="PF00404">
    <property type="entry name" value="Dockerin_1"/>
    <property type="match status" value="1"/>
</dbReference>
<dbReference type="InterPro" id="IPR035992">
    <property type="entry name" value="Ricin_B-like_lectins"/>
</dbReference>
<dbReference type="PROSITE" id="PS50022">
    <property type="entry name" value="FA58C_3"/>
    <property type="match status" value="1"/>
</dbReference>
<dbReference type="InterPro" id="IPR053183">
    <property type="entry name" value="ASL1"/>
</dbReference>
<accession>A0ABT0U114</accession>
<dbReference type="PANTHER" id="PTHR34154">
    <property type="entry name" value="ALKALI-SENSITIVE LINKAGE PROTEIN 1"/>
    <property type="match status" value="1"/>
</dbReference>
<dbReference type="SUPFAM" id="SSF49313">
    <property type="entry name" value="Cadherin-like"/>
    <property type="match status" value="1"/>
</dbReference>
<dbReference type="CDD" id="cd00161">
    <property type="entry name" value="beta-trefoil_Ricin-like"/>
    <property type="match status" value="1"/>
</dbReference>
<dbReference type="EMBL" id="JAMQBK010000023">
    <property type="protein sequence ID" value="MCM2370532.1"/>
    <property type="molecule type" value="Genomic_DNA"/>
</dbReference>
<evidence type="ECO:0000256" key="1">
    <source>
        <dbReference type="SAM" id="MobiDB-lite"/>
    </source>
</evidence>
<proteinExistence type="predicted"/>
<feature type="domain" description="F5/8 type C" evidence="2">
    <location>
        <begin position="166"/>
        <end position="301"/>
    </location>
</feature>
<dbReference type="GO" id="GO:0016787">
    <property type="term" value="F:hydrolase activity"/>
    <property type="evidence" value="ECO:0007669"/>
    <property type="project" value="UniProtKB-KW"/>
</dbReference>
<dbReference type="SUPFAM" id="SSF51445">
    <property type="entry name" value="(Trans)glycosidases"/>
    <property type="match status" value="1"/>
</dbReference>
<dbReference type="InterPro" id="IPR013783">
    <property type="entry name" value="Ig-like_fold"/>
</dbReference>
<dbReference type="Pfam" id="PF05345">
    <property type="entry name" value="He_PIG"/>
    <property type="match status" value="1"/>
</dbReference>
<dbReference type="Pfam" id="PF11790">
    <property type="entry name" value="Glyco_hydro_cc"/>
    <property type="match status" value="1"/>
</dbReference>
<comment type="caution">
    <text evidence="3">The sequence shown here is derived from an EMBL/GenBank/DDBJ whole genome shotgun (WGS) entry which is preliminary data.</text>
</comment>
<dbReference type="Pfam" id="PF14200">
    <property type="entry name" value="RicinB_lectin_2"/>
    <property type="match status" value="1"/>
</dbReference>
<feature type="compositionally biased region" description="Low complexity" evidence="1">
    <location>
        <begin position="920"/>
        <end position="932"/>
    </location>
</feature>
<evidence type="ECO:0000313" key="3">
    <source>
        <dbReference type="EMBL" id="MCM2370532.1"/>
    </source>
</evidence>
<dbReference type="Gene3D" id="2.80.10.50">
    <property type="match status" value="1"/>
</dbReference>